<evidence type="ECO:0000256" key="7">
    <source>
        <dbReference type="ARBA" id="ARBA00022840"/>
    </source>
</evidence>
<dbReference type="InterPro" id="IPR011712">
    <property type="entry name" value="Sig_transdc_His_kin_sub3_dim/P"/>
</dbReference>
<evidence type="ECO:0000313" key="10">
    <source>
        <dbReference type="EMBL" id="CUS34155.1"/>
    </source>
</evidence>
<keyword evidence="4" id="KW-0808">Transferase</keyword>
<protein>
    <recommendedName>
        <fullName evidence="2">histidine kinase</fullName>
        <ecNumber evidence="2">2.7.13.3</ecNumber>
    </recommendedName>
</protein>
<keyword evidence="6 10" id="KW-0418">Kinase</keyword>
<dbReference type="EC" id="2.7.13.3" evidence="2"/>
<evidence type="ECO:0000256" key="3">
    <source>
        <dbReference type="ARBA" id="ARBA00022553"/>
    </source>
</evidence>
<organism evidence="10 11">
    <name type="scientific">Candidatus Nitrospira nitrosa</name>
    <dbReference type="NCBI Taxonomy" id="1742972"/>
    <lineage>
        <taxon>Bacteria</taxon>
        <taxon>Pseudomonadati</taxon>
        <taxon>Nitrospirota</taxon>
        <taxon>Nitrospiria</taxon>
        <taxon>Nitrospirales</taxon>
        <taxon>Nitrospiraceae</taxon>
        <taxon>Nitrospira</taxon>
    </lineage>
</organism>
<gene>
    <name evidence="10" type="ORF">COMA1_11555</name>
</gene>
<name>A0A0S4LE30_9BACT</name>
<dbReference type="SUPFAM" id="SSF55874">
    <property type="entry name" value="ATPase domain of HSP90 chaperone/DNA topoisomerase II/histidine kinase"/>
    <property type="match status" value="1"/>
</dbReference>
<dbReference type="PROSITE" id="PS50109">
    <property type="entry name" value="HIS_KIN"/>
    <property type="match status" value="1"/>
</dbReference>
<dbReference type="STRING" id="1742972.COMA1_11555"/>
<evidence type="ECO:0000256" key="1">
    <source>
        <dbReference type="ARBA" id="ARBA00000085"/>
    </source>
</evidence>
<dbReference type="GO" id="GO:0005524">
    <property type="term" value="F:ATP binding"/>
    <property type="evidence" value="ECO:0007669"/>
    <property type="project" value="UniProtKB-KW"/>
</dbReference>
<evidence type="ECO:0000259" key="9">
    <source>
        <dbReference type="PROSITE" id="PS50109"/>
    </source>
</evidence>
<dbReference type="InterPro" id="IPR005467">
    <property type="entry name" value="His_kinase_dom"/>
</dbReference>
<dbReference type="PANTHER" id="PTHR24421">
    <property type="entry name" value="NITRATE/NITRITE SENSOR PROTEIN NARX-RELATED"/>
    <property type="match status" value="1"/>
</dbReference>
<comment type="catalytic activity">
    <reaction evidence="1">
        <text>ATP + protein L-histidine = ADP + protein N-phospho-L-histidine.</text>
        <dbReference type="EC" id="2.7.13.3"/>
    </reaction>
</comment>
<evidence type="ECO:0000256" key="8">
    <source>
        <dbReference type="ARBA" id="ARBA00023012"/>
    </source>
</evidence>
<dbReference type="Gene3D" id="1.20.5.1930">
    <property type="match status" value="1"/>
</dbReference>
<evidence type="ECO:0000256" key="6">
    <source>
        <dbReference type="ARBA" id="ARBA00022777"/>
    </source>
</evidence>
<dbReference type="GO" id="GO:0000155">
    <property type="term" value="F:phosphorelay sensor kinase activity"/>
    <property type="evidence" value="ECO:0007669"/>
    <property type="project" value="InterPro"/>
</dbReference>
<keyword evidence="5" id="KW-0547">Nucleotide-binding</keyword>
<reference evidence="10 11" key="1">
    <citation type="submission" date="2015-10" db="EMBL/GenBank/DDBJ databases">
        <authorList>
            <person name="Gilbert D.G."/>
        </authorList>
    </citation>
    <scope>NUCLEOTIDE SEQUENCE [LARGE SCALE GENOMIC DNA]</scope>
    <source>
        <strain evidence="10">COMA1</strain>
    </source>
</reference>
<dbReference type="Pfam" id="PF02518">
    <property type="entry name" value="HATPase_c"/>
    <property type="match status" value="1"/>
</dbReference>
<evidence type="ECO:0000256" key="2">
    <source>
        <dbReference type="ARBA" id="ARBA00012438"/>
    </source>
</evidence>
<evidence type="ECO:0000313" key="11">
    <source>
        <dbReference type="Proteomes" id="UP000199032"/>
    </source>
</evidence>
<accession>A0A0S4LE30</accession>
<dbReference type="GO" id="GO:0046983">
    <property type="term" value="F:protein dimerization activity"/>
    <property type="evidence" value="ECO:0007669"/>
    <property type="project" value="InterPro"/>
</dbReference>
<dbReference type="PANTHER" id="PTHR24421:SF10">
    <property type="entry name" value="NITRATE_NITRITE SENSOR PROTEIN NARQ"/>
    <property type="match status" value="1"/>
</dbReference>
<dbReference type="Proteomes" id="UP000199032">
    <property type="component" value="Unassembled WGS sequence"/>
</dbReference>
<dbReference type="CDD" id="cd16917">
    <property type="entry name" value="HATPase_UhpB-NarQ-NarX-like"/>
    <property type="match status" value="1"/>
</dbReference>
<dbReference type="InterPro" id="IPR050482">
    <property type="entry name" value="Sensor_HK_TwoCompSys"/>
</dbReference>
<evidence type="ECO:0000256" key="5">
    <source>
        <dbReference type="ARBA" id="ARBA00022741"/>
    </source>
</evidence>
<keyword evidence="11" id="KW-1185">Reference proteome</keyword>
<dbReference type="InterPro" id="IPR036890">
    <property type="entry name" value="HATPase_C_sf"/>
</dbReference>
<feature type="domain" description="Histidine kinase" evidence="9">
    <location>
        <begin position="109"/>
        <end position="262"/>
    </location>
</feature>
<keyword evidence="7" id="KW-0067">ATP-binding</keyword>
<dbReference type="AlphaFoldDB" id="A0A0S4LE30"/>
<dbReference type="GO" id="GO:0016020">
    <property type="term" value="C:membrane"/>
    <property type="evidence" value="ECO:0007669"/>
    <property type="project" value="InterPro"/>
</dbReference>
<keyword evidence="8" id="KW-0902">Two-component regulatory system</keyword>
<proteinExistence type="predicted"/>
<dbReference type="Pfam" id="PF07730">
    <property type="entry name" value="HisKA_3"/>
    <property type="match status" value="1"/>
</dbReference>
<dbReference type="InterPro" id="IPR003594">
    <property type="entry name" value="HATPase_dom"/>
</dbReference>
<dbReference type="Gene3D" id="3.30.565.10">
    <property type="entry name" value="Histidine kinase-like ATPase, C-terminal domain"/>
    <property type="match status" value="1"/>
</dbReference>
<dbReference type="OrthoDB" id="9811306at2"/>
<sequence length="267" mass="29966">MIEKKAQFQLLKGGRLATSMVSQAKSARPSPRSLGMNELEPCAGELTTVFKAREQRLHQLLEDRTRIGRDLHDSILQSLYALGLTIESSHRLRHTSDTEPYMSHAPVIEQVNRLIHEIRSMIHELESDSVREFDLSSELTSLQGTYEQAGHLDVKLDLQRHAIEMLTHEEEREILNIVREALSNCARHAHATQAMVSIRMKDTRIRVSIQDDGIGFSPASGSSRGYGLTNMETRAKKLGGMLRVQSRTGKGTQITAEFSLEPLLTSI</sequence>
<dbReference type="EMBL" id="CZQA01000001">
    <property type="protein sequence ID" value="CUS34155.1"/>
    <property type="molecule type" value="Genomic_DNA"/>
</dbReference>
<keyword evidence="3" id="KW-0597">Phosphoprotein</keyword>
<evidence type="ECO:0000256" key="4">
    <source>
        <dbReference type="ARBA" id="ARBA00022679"/>
    </source>
</evidence>
<dbReference type="SMART" id="SM00387">
    <property type="entry name" value="HATPase_c"/>
    <property type="match status" value="1"/>
</dbReference>